<keyword evidence="1" id="KW-0812">Transmembrane</keyword>
<proteinExistence type="predicted"/>
<keyword evidence="1" id="KW-0472">Membrane</keyword>
<gene>
    <name evidence="2" type="ORF">WG900_17530</name>
</gene>
<evidence type="ECO:0000313" key="3">
    <source>
        <dbReference type="Proteomes" id="UP001379235"/>
    </source>
</evidence>
<organism evidence="2 3">
    <name type="scientific">Novosphingobium aquae</name>
    <dbReference type="NCBI Taxonomy" id="3133435"/>
    <lineage>
        <taxon>Bacteria</taxon>
        <taxon>Pseudomonadati</taxon>
        <taxon>Pseudomonadota</taxon>
        <taxon>Alphaproteobacteria</taxon>
        <taxon>Sphingomonadales</taxon>
        <taxon>Sphingomonadaceae</taxon>
        <taxon>Novosphingobium</taxon>
    </lineage>
</organism>
<evidence type="ECO:0008006" key="4">
    <source>
        <dbReference type="Google" id="ProtNLM"/>
    </source>
</evidence>
<protein>
    <recommendedName>
        <fullName evidence="4">Choline transporter</fullName>
    </recommendedName>
</protein>
<comment type="caution">
    <text evidence="2">The sequence shown here is derived from an EMBL/GenBank/DDBJ whole genome shotgun (WGS) entry which is preliminary data.</text>
</comment>
<keyword evidence="1" id="KW-1133">Transmembrane helix</keyword>
<keyword evidence="3" id="KW-1185">Reference proteome</keyword>
<sequence>MDFFKALIPGTILTLVVSAIFGSARSKAGYLNVSHEMIQGVGFYWSWTLFIASTLLAWAIFAMSPK</sequence>
<dbReference type="EMBL" id="JBBHJY010000010">
    <property type="protein sequence ID" value="MEJ6011717.1"/>
    <property type="molecule type" value="Genomic_DNA"/>
</dbReference>
<evidence type="ECO:0000256" key="1">
    <source>
        <dbReference type="SAM" id="Phobius"/>
    </source>
</evidence>
<evidence type="ECO:0000313" key="2">
    <source>
        <dbReference type="EMBL" id="MEJ6011717.1"/>
    </source>
</evidence>
<reference evidence="2 3" key="1">
    <citation type="submission" date="2024-03" db="EMBL/GenBank/DDBJ databases">
        <authorList>
            <person name="Jo J.-H."/>
        </authorList>
    </citation>
    <scope>NUCLEOTIDE SEQUENCE [LARGE SCALE GENOMIC DNA]</scope>
    <source>
        <strain evidence="2 3">AS3R-12</strain>
    </source>
</reference>
<feature type="transmembrane region" description="Helical" evidence="1">
    <location>
        <begin position="42"/>
        <end position="63"/>
    </location>
</feature>
<name>A0ABU8SCL8_9SPHN</name>
<accession>A0ABU8SCL8</accession>
<dbReference type="Proteomes" id="UP001379235">
    <property type="component" value="Unassembled WGS sequence"/>
</dbReference>
<dbReference type="RefSeq" id="WP_339969219.1">
    <property type="nucleotide sequence ID" value="NZ_JBBHJY010000010.1"/>
</dbReference>